<evidence type="ECO:0000313" key="3">
    <source>
        <dbReference type="EMBL" id="MFC6197339.1"/>
    </source>
</evidence>
<dbReference type="Gene3D" id="3.30.1150.10">
    <property type="match status" value="1"/>
</dbReference>
<keyword evidence="1" id="KW-0732">Signal</keyword>
<keyword evidence="4" id="KW-1185">Reference proteome</keyword>
<proteinExistence type="predicted"/>
<accession>A0ABW1S757</accession>
<comment type="caution">
    <text evidence="3">The sequence shown here is derived from an EMBL/GenBank/DDBJ whole genome shotgun (WGS) entry which is preliminary data.</text>
</comment>
<dbReference type="EMBL" id="JBHSSW010000004">
    <property type="protein sequence ID" value="MFC6197339.1"/>
    <property type="molecule type" value="Genomic_DNA"/>
</dbReference>
<evidence type="ECO:0000259" key="2">
    <source>
        <dbReference type="Pfam" id="PF03544"/>
    </source>
</evidence>
<organism evidence="3 4">
    <name type="scientific">Ponticaulis profundi</name>
    <dbReference type="NCBI Taxonomy" id="2665222"/>
    <lineage>
        <taxon>Bacteria</taxon>
        <taxon>Pseudomonadati</taxon>
        <taxon>Pseudomonadota</taxon>
        <taxon>Alphaproteobacteria</taxon>
        <taxon>Hyphomonadales</taxon>
        <taxon>Hyphomonadaceae</taxon>
        <taxon>Ponticaulis</taxon>
    </lineage>
</organism>
<dbReference type="Pfam" id="PF03544">
    <property type="entry name" value="TonB_C"/>
    <property type="match status" value="1"/>
</dbReference>
<feature type="signal peptide" evidence="1">
    <location>
        <begin position="1"/>
        <end position="23"/>
    </location>
</feature>
<gene>
    <name evidence="3" type="ORF">ACFQDM_04580</name>
</gene>
<sequence length="121" mass="12653">MKKILGVLGTFALVASVTPVAMAGNSDRDGAKDIAIDVKGTTLPASLGSLEYPYTAADRGLSGECEIQLQVAETGTASDHKVVSCSNAAFLRAAKSFAETLKFDPQDGGETHELLVSWSTY</sequence>
<feature type="chain" id="PRO_5045810793" evidence="1">
    <location>
        <begin position="24"/>
        <end position="121"/>
    </location>
</feature>
<dbReference type="SUPFAM" id="SSF74653">
    <property type="entry name" value="TolA/TonB C-terminal domain"/>
    <property type="match status" value="1"/>
</dbReference>
<name>A0ABW1S757_9PROT</name>
<protein>
    <submittedName>
        <fullName evidence="3">Energy transducer TonB</fullName>
    </submittedName>
</protein>
<feature type="domain" description="TonB C-terminal" evidence="2">
    <location>
        <begin position="50"/>
        <end position="106"/>
    </location>
</feature>
<dbReference type="Proteomes" id="UP001596303">
    <property type="component" value="Unassembled WGS sequence"/>
</dbReference>
<dbReference type="InterPro" id="IPR037682">
    <property type="entry name" value="TonB_C"/>
</dbReference>
<evidence type="ECO:0000256" key="1">
    <source>
        <dbReference type="SAM" id="SignalP"/>
    </source>
</evidence>
<evidence type="ECO:0000313" key="4">
    <source>
        <dbReference type="Proteomes" id="UP001596303"/>
    </source>
</evidence>
<reference evidence="4" key="1">
    <citation type="journal article" date="2019" name="Int. J. Syst. Evol. Microbiol.">
        <title>The Global Catalogue of Microorganisms (GCM) 10K type strain sequencing project: providing services to taxonomists for standard genome sequencing and annotation.</title>
        <authorList>
            <consortium name="The Broad Institute Genomics Platform"/>
            <consortium name="The Broad Institute Genome Sequencing Center for Infectious Disease"/>
            <person name="Wu L."/>
            <person name="Ma J."/>
        </authorList>
    </citation>
    <scope>NUCLEOTIDE SEQUENCE [LARGE SCALE GENOMIC DNA]</scope>
    <source>
        <strain evidence="4">CGMCC-1.15741</strain>
    </source>
</reference>
<dbReference type="RefSeq" id="WP_377376070.1">
    <property type="nucleotide sequence ID" value="NZ_JBHSSW010000004.1"/>
</dbReference>